<evidence type="ECO:0000313" key="2">
    <source>
        <dbReference type="EMBL" id="OMO99438.1"/>
    </source>
</evidence>
<keyword evidence="1" id="KW-0812">Transmembrane</keyword>
<dbReference type="Proteomes" id="UP000187203">
    <property type="component" value="Unassembled WGS sequence"/>
</dbReference>
<proteinExistence type="predicted"/>
<comment type="caution">
    <text evidence="2">The sequence shown here is derived from an EMBL/GenBank/DDBJ whole genome shotgun (WGS) entry which is preliminary data.</text>
</comment>
<reference evidence="3" key="1">
    <citation type="submission" date="2013-09" db="EMBL/GenBank/DDBJ databases">
        <title>Corchorus olitorius genome sequencing.</title>
        <authorList>
            <person name="Alam M."/>
            <person name="Haque M.S."/>
            <person name="Islam M.S."/>
            <person name="Emdad E.M."/>
            <person name="Islam M.M."/>
            <person name="Ahmed B."/>
            <person name="Halim A."/>
            <person name="Hossen Q.M.M."/>
            <person name="Hossain M.Z."/>
            <person name="Ahmed R."/>
            <person name="Khan M.M."/>
            <person name="Islam R."/>
            <person name="Rashid M.M."/>
            <person name="Khan S.A."/>
            <person name="Rahman M.S."/>
            <person name="Alam M."/>
            <person name="Yahiya A.S."/>
            <person name="Khan M.S."/>
            <person name="Azam M.S."/>
            <person name="Haque T."/>
            <person name="Lashkar M.Z.H."/>
            <person name="Akhand A.I."/>
            <person name="Morshed G."/>
            <person name="Roy S."/>
            <person name="Uddin K.S."/>
            <person name="Rabeya T."/>
            <person name="Hossain A.S."/>
            <person name="Chowdhury A."/>
            <person name="Snigdha A.R."/>
            <person name="Mortoza M.S."/>
            <person name="Matin S.A."/>
            <person name="Hoque S.M.E."/>
            <person name="Islam M.K."/>
            <person name="Roy D.K."/>
            <person name="Haider R."/>
            <person name="Moosa M.M."/>
            <person name="Elias S.M."/>
            <person name="Hasan A.M."/>
            <person name="Jahan S."/>
            <person name="Shafiuddin M."/>
            <person name="Mahmood N."/>
            <person name="Shommy N.S."/>
        </authorList>
    </citation>
    <scope>NUCLEOTIDE SEQUENCE [LARGE SCALE GENOMIC DNA]</scope>
    <source>
        <strain evidence="3">cv. O-4</strain>
    </source>
</reference>
<keyword evidence="3" id="KW-1185">Reference proteome</keyword>
<feature type="transmembrane region" description="Helical" evidence="1">
    <location>
        <begin position="39"/>
        <end position="58"/>
    </location>
</feature>
<protein>
    <submittedName>
        <fullName evidence="2">Uncharacterized protein</fullName>
    </submittedName>
</protein>
<keyword evidence="1" id="KW-0472">Membrane</keyword>
<dbReference type="AlphaFoldDB" id="A0A1R3JX54"/>
<gene>
    <name evidence="2" type="ORF">COLO4_13281</name>
</gene>
<name>A0A1R3JX54_9ROSI</name>
<accession>A0A1R3JX54</accession>
<organism evidence="2 3">
    <name type="scientific">Corchorus olitorius</name>
    <dbReference type="NCBI Taxonomy" id="93759"/>
    <lineage>
        <taxon>Eukaryota</taxon>
        <taxon>Viridiplantae</taxon>
        <taxon>Streptophyta</taxon>
        <taxon>Embryophyta</taxon>
        <taxon>Tracheophyta</taxon>
        <taxon>Spermatophyta</taxon>
        <taxon>Magnoliopsida</taxon>
        <taxon>eudicotyledons</taxon>
        <taxon>Gunneridae</taxon>
        <taxon>Pentapetalae</taxon>
        <taxon>rosids</taxon>
        <taxon>malvids</taxon>
        <taxon>Malvales</taxon>
        <taxon>Malvaceae</taxon>
        <taxon>Grewioideae</taxon>
        <taxon>Apeibeae</taxon>
        <taxon>Corchorus</taxon>
    </lineage>
</organism>
<sequence>MATKLYLQGSRANGPKPQNQLAFKLKEAESLLPFRKTGWILMPNIFQCLILVVPAITIRIRSDPFSRSSNID</sequence>
<dbReference type="EMBL" id="AWUE01015142">
    <property type="protein sequence ID" value="OMO99438.1"/>
    <property type="molecule type" value="Genomic_DNA"/>
</dbReference>
<keyword evidence="1" id="KW-1133">Transmembrane helix</keyword>
<evidence type="ECO:0000256" key="1">
    <source>
        <dbReference type="SAM" id="Phobius"/>
    </source>
</evidence>
<evidence type="ECO:0000313" key="3">
    <source>
        <dbReference type="Proteomes" id="UP000187203"/>
    </source>
</evidence>